<gene>
    <name evidence="4" type="ORF">FCV91_15995</name>
</gene>
<dbReference type="InterPro" id="IPR046833">
    <property type="entry name" value="ABC_N"/>
</dbReference>
<evidence type="ECO:0000313" key="4">
    <source>
        <dbReference type="EMBL" id="TKG06867.1"/>
    </source>
</evidence>
<dbReference type="PANTHER" id="PTHR38149:SF1">
    <property type="entry name" value="ATPASE"/>
    <property type="match status" value="1"/>
</dbReference>
<protein>
    <submittedName>
        <fullName evidence="4">Isopentenyl-diphosphate delta-isomerase</fullName>
    </submittedName>
</protein>
<feature type="domain" description="ATPase of the ABC class C-terminal" evidence="1">
    <location>
        <begin position="158"/>
        <end position="434"/>
    </location>
</feature>
<evidence type="ECO:0000259" key="1">
    <source>
        <dbReference type="Pfam" id="PF09818"/>
    </source>
</evidence>
<proteinExistence type="predicted"/>
<evidence type="ECO:0000259" key="2">
    <source>
        <dbReference type="Pfam" id="PF20446"/>
    </source>
</evidence>
<dbReference type="EMBL" id="SYVO01000056">
    <property type="protein sequence ID" value="TKG06867.1"/>
    <property type="molecule type" value="Genomic_DNA"/>
</dbReference>
<dbReference type="Pfam" id="PF21117">
    <property type="entry name" value="MRB1590_C"/>
    <property type="match status" value="1"/>
</dbReference>
<dbReference type="PANTHER" id="PTHR38149">
    <property type="entry name" value="ATPASE"/>
    <property type="match status" value="1"/>
</dbReference>
<dbReference type="InterPro" id="IPR019195">
    <property type="entry name" value="ABC_ATPase_put"/>
</dbReference>
<evidence type="ECO:0000259" key="3">
    <source>
        <dbReference type="Pfam" id="PF21117"/>
    </source>
</evidence>
<evidence type="ECO:0000313" key="5">
    <source>
        <dbReference type="Proteomes" id="UP000305840"/>
    </source>
</evidence>
<dbReference type="SUPFAM" id="SSF52540">
    <property type="entry name" value="P-loop containing nucleoside triphosphate hydrolases"/>
    <property type="match status" value="1"/>
</dbReference>
<comment type="caution">
    <text evidence="4">The sequence shown here is derived from an EMBL/GenBank/DDBJ whole genome shotgun (WGS) entry which is preliminary data.</text>
</comment>
<dbReference type="InterPro" id="IPR027417">
    <property type="entry name" value="P-loop_NTPase"/>
</dbReference>
<feature type="domain" description="MRB1590-like C-terminal" evidence="3">
    <location>
        <begin position="455"/>
        <end position="547"/>
    </location>
</feature>
<dbReference type="Pfam" id="PF09818">
    <property type="entry name" value="ABC_ATPase"/>
    <property type="match status" value="1"/>
</dbReference>
<sequence>MDQLTAKLKKLEKQNFRAYQQIKGQYDFADFELHIDHVQGDPYASSSRFRATRAWSLTGLGWLKEKSYEYQVAARDFIARSFSEFAKQEATVSIALTGQTVLDNTSVVFTEHGIEIRFRINLPADGRSILAKKAINIITFYLPKFIRRATLERELNIEAMIKHCEAIEDQDALRAQLEENNLAAFVANGSVLPRIAGNCDLPMKGAVPFLAPESLSVTLNTPNQGDVTGLGIPKGITLIVGGGFHGKSTLLNAVERSIYNHIPGDGREGIVTATDTMKIRAEDGRCVHNLNLSNYINHLPMQKDTSDFSTQDASGSTSQAAWLQESIEAGVQTLLIDEDTSATNFMIRDERMQALVSKGAEPITPLVDRIGQLREEMDISTIVVMGGSGDYLDVADTVIQMHDYQAVDVTEKAQEVIAQHPTQRTNECETALETFVPRSLNRAALMNILTDGKFRVNAKGKESLRFGKEFADLSALEQLESTSEVNAIGWAWFQFAQTPGWSNNPAKEFSAILSDEWHVNMPNYGDLAKPRVLDVMAALNRMRKSQFKPSNSNSNSN</sequence>
<dbReference type="Pfam" id="PF20446">
    <property type="entry name" value="ABC_N"/>
    <property type="match status" value="1"/>
</dbReference>
<dbReference type="InterPro" id="IPR046834">
    <property type="entry name" value="ABC_ATPase_C"/>
</dbReference>
<accession>A0A4U2ATF1</accession>
<dbReference type="RefSeq" id="WP_099165117.1">
    <property type="nucleotide sequence ID" value="NZ_JAJGZU010000016.1"/>
</dbReference>
<feature type="domain" description="ATPase of the ABC class N-terminal" evidence="2">
    <location>
        <begin position="1"/>
        <end position="151"/>
    </location>
</feature>
<dbReference type="GO" id="GO:0016853">
    <property type="term" value="F:isomerase activity"/>
    <property type="evidence" value="ECO:0007669"/>
    <property type="project" value="UniProtKB-KW"/>
</dbReference>
<keyword evidence="4" id="KW-0413">Isomerase</keyword>
<reference evidence="4 5" key="1">
    <citation type="submission" date="2019-04" db="EMBL/GenBank/DDBJ databases">
        <title>A reverse ecology approach based on a biological definition of microbial populations.</title>
        <authorList>
            <person name="Arevalo P."/>
            <person name="Vaninsberghe D."/>
            <person name="Elsherbini J."/>
            <person name="Gore J."/>
            <person name="Polz M."/>
        </authorList>
    </citation>
    <scope>NUCLEOTIDE SEQUENCE [LARGE SCALE GENOMIC DNA]</scope>
    <source>
        <strain evidence="4 5">10N.222.48.A1</strain>
    </source>
</reference>
<name>A0A4U2ATF1_9VIBR</name>
<organism evidence="4 5">
    <name type="scientific">Vibrio lentus</name>
    <dbReference type="NCBI Taxonomy" id="136468"/>
    <lineage>
        <taxon>Bacteria</taxon>
        <taxon>Pseudomonadati</taxon>
        <taxon>Pseudomonadota</taxon>
        <taxon>Gammaproteobacteria</taxon>
        <taxon>Vibrionales</taxon>
        <taxon>Vibrionaceae</taxon>
        <taxon>Vibrio</taxon>
    </lineage>
</organism>
<dbReference type="InterPro" id="IPR049069">
    <property type="entry name" value="MRB1590-like_C"/>
</dbReference>
<dbReference type="AlphaFoldDB" id="A0A4U2ATF1"/>
<dbReference type="Proteomes" id="UP000305840">
    <property type="component" value="Unassembled WGS sequence"/>
</dbReference>